<sequence length="310" mass="36683">MTMLHVRLTAKSRFLVLRRFYASHLDQETQKIIDSYPTSPHATPYEILNISNKDAVTDKELKRAFFKLAKIYHPDVNRSKEEDDSSISKKDERFKKILAAYHLLKNPVTRANYDKYNIGWNDSSSLRTSPNFYSPNSPEYARYARRNSAYSGFTSYETGTWEDRYRYGYDRAYGFKGTSDEGWNTSETGTFKDEFTKNRKTIFLSIFFTAFVYTSLQLSHLYLYDDLIGENYPSNLVVDVHEKSEDDLFHAYTNYGLGDTKQDRINRFLWWRQMTMTFSLRDIKEVLDHFYKRGIIDADDEQAKLREFKK</sequence>
<feature type="domain" description="J" evidence="3">
    <location>
        <begin position="43"/>
        <end position="117"/>
    </location>
</feature>
<evidence type="ECO:0000259" key="3">
    <source>
        <dbReference type="PROSITE" id="PS50076"/>
    </source>
</evidence>
<dbReference type="PROSITE" id="PS50076">
    <property type="entry name" value="DNAJ_2"/>
    <property type="match status" value="1"/>
</dbReference>
<dbReference type="KEGG" id="pkz:C5L36_0C09520"/>
<evidence type="ECO:0000313" key="5">
    <source>
        <dbReference type="Proteomes" id="UP000249293"/>
    </source>
</evidence>
<dbReference type="VEuPathDB" id="FungiDB:C5L36_0C09520"/>
<evidence type="ECO:0000256" key="1">
    <source>
        <dbReference type="ARBA" id="ARBA00023186"/>
    </source>
</evidence>
<dbReference type="Proteomes" id="UP000249293">
    <property type="component" value="Chromosome 3"/>
</dbReference>
<gene>
    <name evidence="4" type="ORF">C5L36_0C09520</name>
</gene>
<dbReference type="InterPro" id="IPR001623">
    <property type="entry name" value="DnaJ_domain"/>
</dbReference>
<dbReference type="Gene3D" id="1.10.287.110">
    <property type="entry name" value="DnaJ domain"/>
    <property type="match status" value="1"/>
</dbReference>
<dbReference type="Pfam" id="PF00226">
    <property type="entry name" value="DnaJ"/>
    <property type="match status" value="1"/>
</dbReference>
<dbReference type="InterPro" id="IPR051938">
    <property type="entry name" value="Apopto_cytoskel_mod"/>
</dbReference>
<accession>A0A2U9R6R2</accession>
<keyword evidence="5" id="KW-1185">Reference proteome</keyword>
<dbReference type="PANTHER" id="PTHR44145">
    <property type="entry name" value="DNAJ HOMOLOG SUBFAMILY A MEMBER 3, MITOCHONDRIAL"/>
    <property type="match status" value="1"/>
</dbReference>
<dbReference type="AlphaFoldDB" id="A0A2U9R6R2"/>
<organism evidence="4 5">
    <name type="scientific">Pichia kudriavzevii</name>
    <name type="common">Yeast</name>
    <name type="synonym">Issatchenkia orientalis</name>
    <dbReference type="NCBI Taxonomy" id="4909"/>
    <lineage>
        <taxon>Eukaryota</taxon>
        <taxon>Fungi</taxon>
        <taxon>Dikarya</taxon>
        <taxon>Ascomycota</taxon>
        <taxon>Saccharomycotina</taxon>
        <taxon>Pichiomycetes</taxon>
        <taxon>Pichiales</taxon>
        <taxon>Pichiaceae</taxon>
        <taxon>Pichia</taxon>
    </lineage>
</organism>
<evidence type="ECO:0000313" key="4">
    <source>
        <dbReference type="EMBL" id="AWU77045.1"/>
    </source>
</evidence>
<keyword evidence="2" id="KW-0812">Transmembrane</keyword>
<name>A0A2U9R6R2_PICKU</name>
<reference evidence="4 5" key="1">
    <citation type="submission" date="2018-06" db="EMBL/GenBank/DDBJ databases">
        <title>Population genomics shows no distinction between pathogenic Candida krusei and environmental Pichia kudriavzevii: One species, four names.</title>
        <authorList>
            <person name="Douglass A.P."/>
            <person name="Offei B."/>
            <person name="Braun-Galleani S."/>
            <person name="Coughlan A.Y."/>
            <person name="Martos A."/>
            <person name="Ortiz-Merino R.A."/>
            <person name="Byrne K.P."/>
            <person name="Wolfe K.H."/>
        </authorList>
    </citation>
    <scope>NUCLEOTIDE SEQUENCE [LARGE SCALE GENOMIC DNA]</scope>
    <source>
        <strain evidence="4 5">CBS573</strain>
    </source>
</reference>
<dbReference type="GeneID" id="40384840"/>
<dbReference type="OrthoDB" id="445556at2759"/>
<dbReference type="PANTHER" id="PTHR44145:SF3">
    <property type="entry name" value="DNAJ HOMOLOG SUBFAMILY A MEMBER 3, MITOCHONDRIAL"/>
    <property type="match status" value="1"/>
</dbReference>
<keyword evidence="1" id="KW-0143">Chaperone</keyword>
<proteinExistence type="predicted"/>
<evidence type="ECO:0000256" key="2">
    <source>
        <dbReference type="SAM" id="Phobius"/>
    </source>
</evidence>
<dbReference type="CDD" id="cd06257">
    <property type="entry name" value="DnaJ"/>
    <property type="match status" value="1"/>
</dbReference>
<dbReference type="STRING" id="4909.A0A2U9R6R2"/>
<dbReference type="SMART" id="SM00271">
    <property type="entry name" value="DnaJ"/>
    <property type="match status" value="1"/>
</dbReference>
<dbReference type="SUPFAM" id="SSF46565">
    <property type="entry name" value="Chaperone J-domain"/>
    <property type="match status" value="1"/>
</dbReference>
<dbReference type="EMBL" id="CP028775">
    <property type="protein sequence ID" value="AWU77045.1"/>
    <property type="molecule type" value="Genomic_DNA"/>
</dbReference>
<keyword evidence="2" id="KW-1133">Transmembrane helix</keyword>
<feature type="transmembrane region" description="Helical" evidence="2">
    <location>
        <begin position="202"/>
        <end position="224"/>
    </location>
</feature>
<dbReference type="InterPro" id="IPR036869">
    <property type="entry name" value="J_dom_sf"/>
</dbReference>
<keyword evidence="2" id="KW-0472">Membrane</keyword>
<dbReference type="RefSeq" id="XP_029322522.1">
    <property type="nucleotide sequence ID" value="XM_029466662.1"/>
</dbReference>
<protein>
    <recommendedName>
        <fullName evidence="3">J domain-containing protein</fullName>
    </recommendedName>
</protein>